<dbReference type="Gene3D" id="3.10.105.10">
    <property type="entry name" value="Dipeptide-binding Protein, Domain 3"/>
    <property type="match status" value="1"/>
</dbReference>
<proteinExistence type="predicted"/>
<dbReference type="PROSITE" id="PS51318">
    <property type="entry name" value="TAT"/>
    <property type="match status" value="1"/>
</dbReference>
<dbReference type="GO" id="GO:0042597">
    <property type="term" value="C:periplasmic space"/>
    <property type="evidence" value="ECO:0007669"/>
    <property type="project" value="UniProtKB-ARBA"/>
</dbReference>
<dbReference type="PROSITE" id="PS51257">
    <property type="entry name" value="PROKAR_LIPOPROTEIN"/>
    <property type="match status" value="1"/>
</dbReference>
<feature type="domain" description="Solute-binding protein family 5" evidence="2">
    <location>
        <begin position="94"/>
        <end position="445"/>
    </location>
</feature>
<evidence type="ECO:0000313" key="3">
    <source>
        <dbReference type="EMBL" id="PSL00299.1"/>
    </source>
</evidence>
<dbReference type="AlphaFoldDB" id="A0A2P8DSV2"/>
<dbReference type="SUPFAM" id="SSF53850">
    <property type="entry name" value="Periplasmic binding protein-like II"/>
    <property type="match status" value="1"/>
</dbReference>
<evidence type="ECO:0000313" key="4">
    <source>
        <dbReference type="Proteomes" id="UP000240542"/>
    </source>
</evidence>
<keyword evidence="1" id="KW-0732">Signal</keyword>
<dbReference type="PANTHER" id="PTHR30290:SF38">
    <property type="entry name" value="D,D-DIPEPTIDE-BINDING PERIPLASMIC PROTEIN DDPA-RELATED"/>
    <property type="match status" value="1"/>
</dbReference>
<protein>
    <submittedName>
        <fullName evidence="3">Peptide/nickel transport system substrate-binding protein</fullName>
    </submittedName>
</protein>
<organism evidence="3 4">
    <name type="scientific">Murinocardiopsis flavida</name>
    <dbReference type="NCBI Taxonomy" id="645275"/>
    <lineage>
        <taxon>Bacteria</taxon>
        <taxon>Bacillati</taxon>
        <taxon>Actinomycetota</taxon>
        <taxon>Actinomycetes</taxon>
        <taxon>Streptosporangiales</taxon>
        <taxon>Nocardiopsidaceae</taxon>
        <taxon>Murinocardiopsis</taxon>
    </lineage>
</organism>
<dbReference type="GO" id="GO:1904680">
    <property type="term" value="F:peptide transmembrane transporter activity"/>
    <property type="evidence" value="ECO:0007669"/>
    <property type="project" value="TreeGrafter"/>
</dbReference>
<dbReference type="RefSeq" id="WP_106581629.1">
    <property type="nucleotide sequence ID" value="NZ_PYGA01000002.1"/>
</dbReference>
<evidence type="ECO:0000256" key="1">
    <source>
        <dbReference type="ARBA" id="ARBA00022729"/>
    </source>
</evidence>
<gene>
    <name evidence="3" type="ORF">CLV63_102426</name>
</gene>
<sequence>MSHGKPDRRQVLRGGAALLGTTALAGCAQAGGLDPALDRVRPGAEGEPARGGVLRFGLSTDPSNFHPHISAGSASDTVVQLVYNGLLAFDADGEIVGDLAREFGWDTDTRYEVTLHSEVYFHDGSRLTAADVVHSFELMLDPDNGTTTGPLLAGVEKVSAPSADTVLFELAEPNATLPFALASRSANVVSRAWWEGGADPRTSMMGTGPFTFVERIPGVSLTFERFDRYFVPELPYLNGIQFTPMIDDYARVTALRSATVDMIDYVPATHLDVVRRNPRLDLVSDTTFGFGCIGFVTDRPPFDDVRVRKAVALSIDRKAILDTAFLGNGEPMTGGLTAPSVADYANDLEGTYEYDPDQAAHLLKKAGVRGLDLSMVTTSSYSVISRPAEAALQSLRTAGVDVSLERQEWLTFRDTVQARTFPSFSWGTAPAYGDPDAMRDFVGTGGVWADYLKFSDDKVDGLLAEGRRTRDRGLREELYHKAEERVLDLCPWVLTVRREQGEAFHTYVRGFFHPPKGAWTLIALRQTWLEER</sequence>
<dbReference type="OrthoDB" id="5168028at2"/>
<dbReference type="PIRSF" id="PIRSF002741">
    <property type="entry name" value="MppA"/>
    <property type="match status" value="1"/>
</dbReference>
<dbReference type="InterPro" id="IPR030678">
    <property type="entry name" value="Peptide/Ni-bd"/>
</dbReference>
<comment type="caution">
    <text evidence="3">The sequence shown here is derived from an EMBL/GenBank/DDBJ whole genome shotgun (WGS) entry which is preliminary data.</text>
</comment>
<dbReference type="Proteomes" id="UP000240542">
    <property type="component" value="Unassembled WGS sequence"/>
</dbReference>
<dbReference type="Pfam" id="PF00496">
    <property type="entry name" value="SBP_bac_5"/>
    <property type="match status" value="1"/>
</dbReference>
<reference evidence="3 4" key="1">
    <citation type="submission" date="2018-03" db="EMBL/GenBank/DDBJ databases">
        <title>Genomic Encyclopedia of Archaeal and Bacterial Type Strains, Phase II (KMG-II): from individual species to whole genera.</title>
        <authorList>
            <person name="Goeker M."/>
        </authorList>
    </citation>
    <scope>NUCLEOTIDE SEQUENCE [LARGE SCALE GENOMIC DNA]</scope>
    <source>
        <strain evidence="3 4">DSM 45312</strain>
    </source>
</reference>
<dbReference type="Gene3D" id="3.90.76.10">
    <property type="entry name" value="Dipeptide-binding Protein, Domain 1"/>
    <property type="match status" value="1"/>
</dbReference>
<evidence type="ECO:0000259" key="2">
    <source>
        <dbReference type="Pfam" id="PF00496"/>
    </source>
</evidence>
<dbReference type="InterPro" id="IPR000914">
    <property type="entry name" value="SBP_5_dom"/>
</dbReference>
<dbReference type="GO" id="GO:0015833">
    <property type="term" value="P:peptide transport"/>
    <property type="evidence" value="ECO:0007669"/>
    <property type="project" value="TreeGrafter"/>
</dbReference>
<dbReference type="GO" id="GO:0043190">
    <property type="term" value="C:ATP-binding cassette (ABC) transporter complex"/>
    <property type="evidence" value="ECO:0007669"/>
    <property type="project" value="InterPro"/>
</dbReference>
<dbReference type="Gene3D" id="3.40.190.10">
    <property type="entry name" value="Periplasmic binding protein-like II"/>
    <property type="match status" value="1"/>
</dbReference>
<name>A0A2P8DSV2_9ACTN</name>
<dbReference type="EMBL" id="PYGA01000002">
    <property type="protein sequence ID" value="PSL00299.1"/>
    <property type="molecule type" value="Genomic_DNA"/>
</dbReference>
<keyword evidence="4" id="KW-1185">Reference proteome</keyword>
<dbReference type="InterPro" id="IPR039424">
    <property type="entry name" value="SBP_5"/>
</dbReference>
<dbReference type="InterPro" id="IPR006311">
    <property type="entry name" value="TAT_signal"/>
</dbReference>
<accession>A0A2P8DSV2</accession>
<dbReference type="PANTHER" id="PTHR30290">
    <property type="entry name" value="PERIPLASMIC BINDING COMPONENT OF ABC TRANSPORTER"/>
    <property type="match status" value="1"/>
</dbReference>